<dbReference type="InterPro" id="IPR000055">
    <property type="entry name" value="Restrct_endonuc_typeI_TRD"/>
</dbReference>
<dbReference type="GO" id="GO:0016787">
    <property type="term" value="F:hydrolase activity"/>
    <property type="evidence" value="ECO:0007669"/>
    <property type="project" value="UniProtKB-KW"/>
</dbReference>
<evidence type="ECO:0000256" key="3">
    <source>
        <dbReference type="ARBA" id="ARBA00023125"/>
    </source>
</evidence>
<sequence>MKWQETRLKFITRLSYGDALDKDESGRGEYAVFGSNGSYNECERANTLSPVIIVGRKGSYGKINWSEKECFASDTTFFIDASTTENDLRWLFYGLQILGLDEGTAEAAVPGINRETIYQKALPLPPLDEQRAIAVFLDERTAHLDGLIRRKEDLLKLLAEQRAALITRAVTRGLDAAAPLRDSGVPWLGQVPAHWEVKRLKFGLAAINPVGSNLPLPEDAPVSFVPMTAVGEYGGLDLDMEKPLDEIGSGYTYFADNDVVVAKITPCFENGKGALAIGLTNGVAFGTTELHVLRPNAEMDSQFLFLLTISEPFRKLGEGEMIGAGGQKRVPEEFIKNLMAPFPPINEQREIAAAINQINERSDKMTDITNREIAKLREYRAALITAAVTGRIDVRAVVEPTPEPALADAL</sequence>
<dbReference type="RefSeq" id="WP_226171984.1">
    <property type="nucleotide sequence ID" value="NZ_JAJADR010000001.1"/>
</dbReference>
<name>A0ABS8ALD7_9BACT</name>
<accession>A0ABS8ALD7</accession>
<evidence type="ECO:0000313" key="6">
    <source>
        <dbReference type="Proteomes" id="UP001165296"/>
    </source>
</evidence>
<dbReference type="PANTHER" id="PTHR43140:SF1">
    <property type="entry name" value="TYPE I RESTRICTION ENZYME ECOKI SPECIFICITY SUBUNIT"/>
    <property type="match status" value="1"/>
</dbReference>
<dbReference type="CDD" id="cd17267">
    <property type="entry name" value="RMtype1_S_EcoAO83I-TRD1-CR1_like"/>
    <property type="match status" value="1"/>
</dbReference>
<evidence type="ECO:0000256" key="2">
    <source>
        <dbReference type="ARBA" id="ARBA00022747"/>
    </source>
</evidence>
<organism evidence="5 6">
    <name type="scientific">Hymenobacter lucidus</name>
    <dbReference type="NCBI Taxonomy" id="2880930"/>
    <lineage>
        <taxon>Bacteria</taxon>
        <taxon>Pseudomonadati</taxon>
        <taxon>Bacteroidota</taxon>
        <taxon>Cytophagia</taxon>
        <taxon>Cytophagales</taxon>
        <taxon>Hymenobacteraceae</taxon>
        <taxon>Hymenobacter</taxon>
    </lineage>
</organism>
<evidence type="ECO:0000256" key="1">
    <source>
        <dbReference type="ARBA" id="ARBA00010923"/>
    </source>
</evidence>
<dbReference type="EC" id="3.1.21.-" evidence="5"/>
<dbReference type="PANTHER" id="PTHR43140">
    <property type="entry name" value="TYPE-1 RESTRICTION ENZYME ECOKI SPECIFICITY PROTEIN"/>
    <property type="match status" value="1"/>
</dbReference>
<evidence type="ECO:0000313" key="5">
    <source>
        <dbReference type="EMBL" id="MCB2407018.1"/>
    </source>
</evidence>
<keyword evidence="3" id="KW-0238">DNA-binding</keyword>
<dbReference type="Gene3D" id="1.10.287.1120">
    <property type="entry name" value="Bipartite methylase S protein"/>
    <property type="match status" value="1"/>
</dbReference>
<dbReference type="CDD" id="cd17260">
    <property type="entry name" value="RMtype1_S_EcoEI-TRD1-CR1_like"/>
    <property type="match status" value="1"/>
</dbReference>
<keyword evidence="6" id="KW-1185">Reference proteome</keyword>
<feature type="domain" description="Type I restriction modification DNA specificity" evidence="4">
    <location>
        <begin position="2"/>
        <end position="151"/>
    </location>
</feature>
<dbReference type="Gene3D" id="3.90.220.20">
    <property type="entry name" value="DNA methylase specificity domains"/>
    <property type="match status" value="2"/>
</dbReference>
<keyword evidence="5" id="KW-0378">Hydrolase</keyword>
<gene>
    <name evidence="5" type="ORF">LGH74_03435</name>
</gene>
<proteinExistence type="inferred from homology"/>
<dbReference type="InterPro" id="IPR044946">
    <property type="entry name" value="Restrct_endonuc_typeI_TRD_sf"/>
</dbReference>
<dbReference type="SUPFAM" id="SSF116734">
    <property type="entry name" value="DNA methylase specificity domain"/>
    <property type="match status" value="2"/>
</dbReference>
<dbReference type="Pfam" id="PF01420">
    <property type="entry name" value="Methylase_S"/>
    <property type="match status" value="2"/>
</dbReference>
<dbReference type="Proteomes" id="UP001165296">
    <property type="component" value="Unassembled WGS sequence"/>
</dbReference>
<reference evidence="5" key="1">
    <citation type="submission" date="2021-10" db="EMBL/GenBank/DDBJ databases">
        <authorList>
            <person name="Dean J.D."/>
            <person name="Kim M.K."/>
            <person name="Newey C.N."/>
            <person name="Stoker T.S."/>
            <person name="Thompson D.W."/>
            <person name="Grose J.H."/>
        </authorList>
    </citation>
    <scope>NUCLEOTIDE SEQUENCE</scope>
    <source>
        <strain evidence="5">BT178</strain>
    </source>
</reference>
<comment type="similarity">
    <text evidence="1">Belongs to the type-I restriction system S methylase family.</text>
</comment>
<keyword evidence="5" id="KW-0255">Endonuclease</keyword>
<keyword evidence="5" id="KW-0540">Nuclease</keyword>
<dbReference type="InterPro" id="IPR051212">
    <property type="entry name" value="Type-I_RE_S_subunit"/>
</dbReference>
<feature type="domain" description="Type I restriction modification DNA specificity" evidence="4">
    <location>
        <begin position="284"/>
        <end position="363"/>
    </location>
</feature>
<keyword evidence="2" id="KW-0680">Restriction system</keyword>
<dbReference type="EMBL" id="JAJADR010000001">
    <property type="protein sequence ID" value="MCB2407018.1"/>
    <property type="molecule type" value="Genomic_DNA"/>
</dbReference>
<protein>
    <submittedName>
        <fullName evidence="5">Restriction endonuclease subunit S</fullName>
        <ecNumber evidence="5">3.1.21.-</ecNumber>
    </submittedName>
</protein>
<evidence type="ECO:0000259" key="4">
    <source>
        <dbReference type="Pfam" id="PF01420"/>
    </source>
</evidence>
<dbReference type="GO" id="GO:0004519">
    <property type="term" value="F:endonuclease activity"/>
    <property type="evidence" value="ECO:0007669"/>
    <property type="project" value="UniProtKB-KW"/>
</dbReference>
<comment type="caution">
    <text evidence="5">The sequence shown here is derived from an EMBL/GenBank/DDBJ whole genome shotgun (WGS) entry which is preliminary data.</text>
</comment>